<feature type="domain" description="CMP/dCMP-type deaminase" evidence="1">
    <location>
        <begin position="5"/>
        <end position="128"/>
    </location>
</feature>
<comment type="caution">
    <text evidence="2">The sequence shown here is derived from an EMBL/GenBank/DDBJ whole genome shotgun (WGS) entry which is preliminary data.</text>
</comment>
<dbReference type="PANTHER" id="PTHR11079">
    <property type="entry name" value="CYTOSINE DEAMINASE FAMILY MEMBER"/>
    <property type="match status" value="1"/>
</dbReference>
<evidence type="ECO:0000313" key="3">
    <source>
        <dbReference type="Proteomes" id="UP000282977"/>
    </source>
</evidence>
<name>A0A437J9W6_9SPHN</name>
<dbReference type="InterPro" id="IPR002125">
    <property type="entry name" value="CMP_dCMP_dom"/>
</dbReference>
<keyword evidence="3" id="KW-1185">Reference proteome</keyword>
<dbReference type="Proteomes" id="UP000282977">
    <property type="component" value="Unassembled WGS sequence"/>
</dbReference>
<dbReference type="EMBL" id="RZUL01000002">
    <property type="protein sequence ID" value="RVT42288.1"/>
    <property type="molecule type" value="Genomic_DNA"/>
</dbReference>
<accession>A0A437J9W6</accession>
<dbReference type="PROSITE" id="PS51747">
    <property type="entry name" value="CYT_DCMP_DEAMINASES_2"/>
    <property type="match status" value="1"/>
</dbReference>
<proteinExistence type="predicted"/>
<organism evidence="2 3">
    <name type="scientific">Sphingobium algorifonticola</name>
    <dbReference type="NCBI Taxonomy" id="2008318"/>
    <lineage>
        <taxon>Bacteria</taxon>
        <taxon>Pseudomonadati</taxon>
        <taxon>Pseudomonadota</taxon>
        <taxon>Alphaproteobacteria</taxon>
        <taxon>Sphingomonadales</taxon>
        <taxon>Sphingomonadaceae</taxon>
        <taxon>Sphingobium</taxon>
    </lineage>
</organism>
<evidence type="ECO:0000313" key="2">
    <source>
        <dbReference type="EMBL" id="RVT42288.1"/>
    </source>
</evidence>
<evidence type="ECO:0000259" key="1">
    <source>
        <dbReference type="PROSITE" id="PS51747"/>
    </source>
</evidence>
<dbReference type="AlphaFoldDB" id="A0A437J9W6"/>
<dbReference type="CDD" id="cd01285">
    <property type="entry name" value="nucleoside_deaminase"/>
    <property type="match status" value="1"/>
</dbReference>
<dbReference type="GO" id="GO:0003824">
    <property type="term" value="F:catalytic activity"/>
    <property type="evidence" value="ECO:0007669"/>
    <property type="project" value="InterPro"/>
</dbReference>
<reference evidence="2 3" key="1">
    <citation type="submission" date="2019-01" db="EMBL/GenBank/DDBJ databases">
        <authorList>
            <person name="Chen W.-M."/>
        </authorList>
    </citation>
    <scope>NUCLEOTIDE SEQUENCE [LARGE SCALE GENOMIC DNA]</scope>
    <source>
        <strain evidence="2 3">TLA-22</strain>
    </source>
</reference>
<sequence length="164" mass="18199">MITEDDCAWMREAIALARQKGTDPADTPIAAIIVLDGRRLAASVNQTEELKDATAHAEVMAIRSAGPEYGDMDLRGATLYSTLQPCGMCTMASIWAKIGRIVFGAGRHDVHSMYFEDRHLDSMDFIRDAWREDLVIEGDCLAEDCARLYYRPGDDVPSEEQGNI</sequence>
<dbReference type="Gene3D" id="3.40.140.10">
    <property type="entry name" value="Cytidine Deaminase, domain 2"/>
    <property type="match status" value="1"/>
</dbReference>
<dbReference type="SUPFAM" id="SSF53927">
    <property type="entry name" value="Cytidine deaminase-like"/>
    <property type="match status" value="1"/>
</dbReference>
<dbReference type="OrthoDB" id="9802676at2"/>
<dbReference type="PANTHER" id="PTHR11079:SF162">
    <property type="entry name" value="RIBOFLAVIN BIOSYNTHESIS PROTEIN PYRD, CHLOROPLASTIC"/>
    <property type="match status" value="1"/>
</dbReference>
<dbReference type="InterPro" id="IPR016193">
    <property type="entry name" value="Cytidine_deaminase-like"/>
</dbReference>
<gene>
    <name evidence="2" type="ORF">ENE74_08805</name>
</gene>
<dbReference type="Pfam" id="PF00383">
    <property type="entry name" value="dCMP_cyt_deam_1"/>
    <property type="match status" value="1"/>
</dbReference>
<protein>
    <submittedName>
        <fullName evidence="2">Nucleoside deaminase</fullName>
    </submittedName>
</protein>
<dbReference type="RefSeq" id="WP_127690463.1">
    <property type="nucleotide sequence ID" value="NZ_RZUL01000002.1"/>
</dbReference>